<dbReference type="Pfam" id="PF00015">
    <property type="entry name" value="MCPsignal"/>
    <property type="match status" value="1"/>
</dbReference>
<evidence type="ECO:0000256" key="10">
    <source>
        <dbReference type="ARBA" id="ARBA00058128"/>
    </source>
</evidence>
<feature type="transmembrane region" description="Helical" evidence="14">
    <location>
        <begin position="12"/>
        <end position="32"/>
    </location>
</feature>
<feature type="region of interest" description="Disordered" evidence="13">
    <location>
        <begin position="258"/>
        <end position="281"/>
    </location>
</feature>
<dbReference type="InterPro" id="IPR003660">
    <property type="entry name" value="HAMP_dom"/>
</dbReference>
<dbReference type="EMBL" id="BAUU01000005">
    <property type="protein sequence ID" value="GAE29528.1"/>
    <property type="molecule type" value="Genomic_DNA"/>
</dbReference>
<dbReference type="InterPro" id="IPR029151">
    <property type="entry name" value="Sensor-like_sf"/>
</dbReference>
<evidence type="ECO:0000313" key="17">
    <source>
        <dbReference type="EMBL" id="GAE29528.1"/>
    </source>
</evidence>
<keyword evidence="5 14" id="KW-0812">Transmembrane</keyword>
<dbReference type="SMART" id="SM00304">
    <property type="entry name" value="HAMP"/>
    <property type="match status" value="1"/>
</dbReference>
<accession>W4QCY1</accession>
<keyword evidence="7 14" id="KW-0472">Membrane</keyword>
<dbReference type="SUPFAM" id="SSF58104">
    <property type="entry name" value="Methyl-accepting chemotaxis protein (MCP) signaling domain"/>
    <property type="match status" value="1"/>
</dbReference>
<evidence type="ECO:0000256" key="13">
    <source>
        <dbReference type="SAM" id="MobiDB-lite"/>
    </source>
</evidence>
<comment type="function">
    <text evidence="10">Chemotactic-signal transducers respond to changes in the concentration of attractants and repellents in the environment, transduce a signal from the outside to the inside of the cell, and facilitate sensory adaptation through the variation of the level of methylation.</text>
</comment>
<dbReference type="AlphaFoldDB" id="W4QCY1"/>
<dbReference type="CDD" id="cd06225">
    <property type="entry name" value="HAMP"/>
    <property type="match status" value="1"/>
</dbReference>
<evidence type="ECO:0000256" key="7">
    <source>
        <dbReference type="ARBA" id="ARBA00023136"/>
    </source>
</evidence>
<evidence type="ECO:0000256" key="4">
    <source>
        <dbReference type="ARBA" id="ARBA00022500"/>
    </source>
</evidence>
<keyword evidence="12" id="KW-0175">Coiled coil</keyword>
<protein>
    <submittedName>
        <fullName evidence="17">Methyl-accepting chemotaxis protein</fullName>
    </submittedName>
</protein>
<keyword evidence="18" id="KW-1185">Reference proteome</keyword>
<gene>
    <name evidence="17" type="ORF">JCM9152_890</name>
</gene>
<organism evidence="17 18">
    <name type="scientific">Halalkalibacter hemicellulosilyticusJCM 9152</name>
    <dbReference type="NCBI Taxonomy" id="1236971"/>
    <lineage>
        <taxon>Bacteria</taxon>
        <taxon>Bacillati</taxon>
        <taxon>Bacillota</taxon>
        <taxon>Bacilli</taxon>
        <taxon>Bacillales</taxon>
        <taxon>Bacillaceae</taxon>
        <taxon>Halalkalibacter</taxon>
    </lineage>
</organism>
<evidence type="ECO:0000256" key="14">
    <source>
        <dbReference type="SAM" id="Phobius"/>
    </source>
</evidence>
<evidence type="ECO:0000256" key="3">
    <source>
        <dbReference type="ARBA" id="ARBA00022481"/>
    </source>
</evidence>
<evidence type="ECO:0000259" key="16">
    <source>
        <dbReference type="PROSITE" id="PS50885"/>
    </source>
</evidence>
<dbReference type="Pfam" id="PF00672">
    <property type="entry name" value="HAMP"/>
    <property type="match status" value="1"/>
</dbReference>
<evidence type="ECO:0000256" key="1">
    <source>
        <dbReference type="ARBA" id="ARBA00004651"/>
    </source>
</evidence>
<keyword evidence="3" id="KW-0488">Methylation</keyword>
<dbReference type="PROSITE" id="PS50885">
    <property type="entry name" value="HAMP"/>
    <property type="match status" value="1"/>
</dbReference>
<feature type="compositionally biased region" description="Low complexity" evidence="13">
    <location>
        <begin position="265"/>
        <end position="281"/>
    </location>
</feature>
<dbReference type="Gene3D" id="6.10.340.10">
    <property type="match status" value="1"/>
</dbReference>
<feature type="domain" description="HAMP" evidence="16">
    <location>
        <begin position="204"/>
        <end position="256"/>
    </location>
</feature>
<keyword evidence="2" id="KW-1003">Cell membrane</keyword>
<dbReference type="Gene3D" id="1.10.287.950">
    <property type="entry name" value="Methyl-accepting chemotaxis protein"/>
    <property type="match status" value="1"/>
</dbReference>
<dbReference type="PRINTS" id="PR00260">
    <property type="entry name" value="CHEMTRNSDUCR"/>
</dbReference>
<dbReference type="Pfam" id="PF17202">
    <property type="entry name" value="sCache_3_3"/>
    <property type="match status" value="1"/>
</dbReference>
<proteinExistence type="inferred from homology"/>
<dbReference type="SUPFAM" id="SSF103190">
    <property type="entry name" value="Sensory domain-like"/>
    <property type="match status" value="1"/>
</dbReference>
<feature type="domain" description="Methyl-accepting transducer" evidence="15">
    <location>
        <begin position="275"/>
        <end position="511"/>
    </location>
</feature>
<dbReference type="GO" id="GO:0006935">
    <property type="term" value="P:chemotaxis"/>
    <property type="evidence" value="ECO:0007669"/>
    <property type="project" value="UniProtKB-KW"/>
</dbReference>
<dbReference type="FunFam" id="1.10.287.950:FF:000003">
    <property type="entry name" value="Methyl-accepting chemotaxis protein"/>
    <property type="match status" value="1"/>
</dbReference>
<comment type="subcellular location">
    <subcellularLocation>
        <location evidence="1">Cell membrane</location>
        <topology evidence="1">Multi-pass membrane protein</topology>
    </subcellularLocation>
</comment>
<evidence type="ECO:0000259" key="15">
    <source>
        <dbReference type="PROSITE" id="PS50111"/>
    </source>
</evidence>
<evidence type="ECO:0000256" key="12">
    <source>
        <dbReference type="SAM" id="Coils"/>
    </source>
</evidence>
<dbReference type="InterPro" id="IPR004090">
    <property type="entry name" value="Chemotax_Me-accpt_rcpt"/>
</dbReference>
<dbReference type="PANTHER" id="PTHR32089:SF114">
    <property type="entry name" value="METHYL-ACCEPTING CHEMOTAXIS PROTEIN MCPB"/>
    <property type="match status" value="1"/>
</dbReference>
<reference evidence="17" key="1">
    <citation type="journal article" date="2014" name="Genome Announc.">
        <title>Draft Genome Sequences of Three Alkaliphilic Bacillus Strains, Bacillus wakoensis JCM 9140T, Bacillus akibai JCM 9157T, and Bacillus hemicellulosilyticus JCM 9152T.</title>
        <authorList>
            <person name="Yuki M."/>
            <person name="Oshima K."/>
            <person name="Suda W."/>
            <person name="Oshida Y."/>
            <person name="Kitamura K."/>
            <person name="Iida T."/>
            <person name="Hattori M."/>
            <person name="Ohkuma M."/>
        </authorList>
    </citation>
    <scope>NUCLEOTIDE SEQUENCE [LARGE SCALE GENOMIC DNA]</scope>
    <source>
        <strain evidence="17">JCM 9152</strain>
    </source>
</reference>
<evidence type="ECO:0000256" key="2">
    <source>
        <dbReference type="ARBA" id="ARBA00022475"/>
    </source>
</evidence>
<feature type="coiled-coil region" evidence="12">
    <location>
        <begin position="511"/>
        <end position="545"/>
    </location>
</feature>
<dbReference type="InterPro" id="IPR004089">
    <property type="entry name" value="MCPsignal_dom"/>
</dbReference>
<evidence type="ECO:0000256" key="5">
    <source>
        <dbReference type="ARBA" id="ARBA00022692"/>
    </source>
</evidence>
<evidence type="ECO:0000256" key="9">
    <source>
        <dbReference type="ARBA" id="ARBA00029447"/>
    </source>
</evidence>
<keyword evidence="6 14" id="KW-1133">Transmembrane helix</keyword>
<evidence type="ECO:0000256" key="6">
    <source>
        <dbReference type="ARBA" id="ARBA00022989"/>
    </source>
</evidence>
<dbReference type="CDD" id="cd11386">
    <property type="entry name" value="MCP_signal"/>
    <property type="match status" value="1"/>
</dbReference>
<sequence>MKQTLTTKINVLVLSIILILSTIIGGVIYVSVTNGIKDFAIEKARGDLQLSYRYIDTKYPGEWEIRDGQLYKGDISLEENFEIVDEIGDDTGDTVTIFREDTRVSTNVVVDGERAIGTKVSDEVAQVVLEQGEYYFGEANVVGQTYQTAYMPLYNSQNEPIGIYYVGASQETIHVILTEILIKFIIVLVIVVLLAITCTMLFTRRLKSRLSHLSTSLEAAGNGDFTSTVTDETGDELTSLATSFNKMTANLKDMMEEVKQTSEHLATSSEQLTASAAQTSTATETITESIQHVASGAESSTASMEEGVNTLTEVNKGVQNIAENASHISEATLVASKKAKSGESYVKETVRQMEKISESVAESGHVIQMLDKRSKEIGEITQVISDISEQTNLLALNAAIEAARAGEHGKGFAVVADEVRKLAEQSQQSTSEITSLISTIQKDMEQSTQSIDHVFNDVQGGMKITQETEGSFKEILEQLEKVAGQVDNMAATAEEISASSDEVTSTISTVADKAEDAASHTQNVAASAEEQLASMEEVSSSAQALSLLADDLQALVKKFKVD</sequence>
<dbReference type="STRING" id="1236971.JCM9152_890"/>
<feature type="transmembrane region" description="Helical" evidence="14">
    <location>
        <begin position="180"/>
        <end position="202"/>
    </location>
</feature>
<dbReference type="GO" id="GO:0007165">
    <property type="term" value="P:signal transduction"/>
    <property type="evidence" value="ECO:0007669"/>
    <property type="project" value="UniProtKB-KW"/>
</dbReference>
<name>W4QCY1_9BACI</name>
<evidence type="ECO:0000313" key="18">
    <source>
        <dbReference type="Proteomes" id="UP000018895"/>
    </source>
</evidence>
<dbReference type="SMART" id="SM00283">
    <property type="entry name" value="MA"/>
    <property type="match status" value="1"/>
</dbReference>
<keyword evidence="8 11" id="KW-0807">Transducer</keyword>
<evidence type="ECO:0000256" key="11">
    <source>
        <dbReference type="PROSITE-ProRule" id="PRU00284"/>
    </source>
</evidence>
<dbReference type="GO" id="GO:0004888">
    <property type="term" value="F:transmembrane signaling receptor activity"/>
    <property type="evidence" value="ECO:0007669"/>
    <property type="project" value="InterPro"/>
</dbReference>
<dbReference type="PANTHER" id="PTHR32089">
    <property type="entry name" value="METHYL-ACCEPTING CHEMOTAXIS PROTEIN MCPB"/>
    <property type="match status" value="1"/>
</dbReference>
<dbReference type="Proteomes" id="UP000018895">
    <property type="component" value="Unassembled WGS sequence"/>
</dbReference>
<evidence type="ECO:0000256" key="8">
    <source>
        <dbReference type="ARBA" id="ARBA00023224"/>
    </source>
</evidence>
<comment type="caution">
    <text evidence="17">The sequence shown here is derived from an EMBL/GenBank/DDBJ whole genome shotgun (WGS) entry which is preliminary data.</text>
</comment>
<keyword evidence="4" id="KW-0145">Chemotaxis</keyword>
<dbReference type="InterPro" id="IPR033463">
    <property type="entry name" value="sCache_3"/>
</dbReference>
<comment type="similarity">
    <text evidence="9">Belongs to the methyl-accepting chemotaxis (MCP) protein family.</text>
</comment>
<dbReference type="GO" id="GO:0005886">
    <property type="term" value="C:plasma membrane"/>
    <property type="evidence" value="ECO:0007669"/>
    <property type="project" value="UniProtKB-SubCell"/>
</dbReference>
<dbReference type="PROSITE" id="PS50111">
    <property type="entry name" value="CHEMOTAXIS_TRANSDUC_2"/>
    <property type="match status" value="1"/>
</dbReference>